<dbReference type="EMBL" id="CP022203">
    <property type="protein sequence ID" value="ATB48758.1"/>
    <property type="molecule type" value="Genomic_DNA"/>
</dbReference>
<dbReference type="Proteomes" id="UP000217343">
    <property type="component" value="Chromosome"/>
</dbReference>
<dbReference type="Gene3D" id="3.40.50.300">
    <property type="entry name" value="P-loop containing nucleotide triphosphate hydrolases"/>
    <property type="match status" value="1"/>
</dbReference>
<dbReference type="SUPFAM" id="SSF52540">
    <property type="entry name" value="P-loop containing nucleoside triphosphate hydrolases"/>
    <property type="match status" value="1"/>
</dbReference>
<feature type="domain" description="AAA" evidence="1">
    <location>
        <begin position="4"/>
        <end position="200"/>
    </location>
</feature>
<evidence type="ECO:0000313" key="3">
    <source>
        <dbReference type="Proteomes" id="UP000217343"/>
    </source>
</evidence>
<protein>
    <submittedName>
        <fullName evidence="2">Phage-related regulatory protein</fullName>
    </submittedName>
</protein>
<gene>
    <name evidence="2" type="ORF">MYMAC_004389</name>
</gene>
<dbReference type="PANTHER" id="PTHR13696:SF52">
    <property type="entry name" value="PARA FAMILY PROTEIN CT_582"/>
    <property type="match status" value="1"/>
</dbReference>
<proteinExistence type="predicted"/>
<sequence length="329" mass="36612">MTTSIAFFNNKGGVGKTTLICNIGAVLAHALGQRVLIVDADPQCNATQYILSENKVNSIYSNPDKNFTINSVVHPLAIGRGYSGEIIPTEGGHYGIDLVLGDPRLAIAEDLLSGDWKDATSGSTRGLRTTFLFSDLISRCGEYDYVLFDMGPSLGAINRSVLLAVDYFAVPMSIDIFSLRAIENITQVLDKWRRQLKVGLELNENPDDLNFKKQPETLRFCGYITQQYKAKKDKHGEVQPVAAYERIRSQIPAIIKKNFVDKLQPSYSNVNYELGSVENLSSLIPMSQEQRRPIFAISAQGTHNSKARKTEKLFATMAERLMENIEALR</sequence>
<dbReference type="AlphaFoldDB" id="A0A250JYI8"/>
<dbReference type="Pfam" id="PF13614">
    <property type="entry name" value="AAA_31"/>
    <property type="match status" value="1"/>
</dbReference>
<keyword evidence="3" id="KW-1185">Reference proteome</keyword>
<dbReference type="CDD" id="cd02042">
    <property type="entry name" value="ParAB_family"/>
    <property type="match status" value="1"/>
</dbReference>
<dbReference type="RefSeq" id="WP_095959533.1">
    <property type="nucleotide sequence ID" value="NZ_CP022203.1"/>
</dbReference>
<dbReference type="KEGG" id="mmas:MYMAC_004389"/>
<organism evidence="2 3">
    <name type="scientific">Corallococcus macrosporus DSM 14697</name>
    <dbReference type="NCBI Taxonomy" id="1189310"/>
    <lineage>
        <taxon>Bacteria</taxon>
        <taxon>Pseudomonadati</taxon>
        <taxon>Myxococcota</taxon>
        <taxon>Myxococcia</taxon>
        <taxon>Myxococcales</taxon>
        <taxon>Cystobacterineae</taxon>
        <taxon>Myxococcaceae</taxon>
        <taxon>Corallococcus</taxon>
    </lineage>
</organism>
<evidence type="ECO:0000313" key="2">
    <source>
        <dbReference type="EMBL" id="ATB48758.1"/>
    </source>
</evidence>
<dbReference type="InterPro" id="IPR025669">
    <property type="entry name" value="AAA_dom"/>
</dbReference>
<dbReference type="InterPro" id="IPR027417">
    <property type="entry name" value="P-loop_NTPase"/>
</dbReference>
<dbReference type="InterPro" id="IPR050678">
    <property type="entry name" value="DNA_Partitioning_ATPase"/>
</dbReference>
<dbReference type="PANTHER" id="PTHR13696">
    <property type="entry name" value="P-LOOP CONTAINING NUCLEOSIDE TRIPHOSPHATE HYDROLASE"/>
    <property type="match status" value="1"/>
</dbReference>
<name>A0A250JYI8_9BACT</name>
<dbReference type="OrthoDB" id="9785810at2"/>
<reference evidence="2 3" key="1">
    <citation type="submission" date="2017-06" db="EMBL/GenBank/DDBJ databases">
        <title>Sequencing and comparative analysis of myxobacterial genomes.</title>
        <authorList>
            <person name="Rupp O."/>
            <person name="Goesmann A."/>
            <person name="Sogaard-Andersen L."/>
        </authorList>
    </citation>
    <scope>NUCLEOTIDE SEQUENCE [LARGE SCALE GENOMIC DNA]</scope>
    <source>
        <strain evidence="2 3">DSM 14697</strain>
    </source>
</reference>
<accession>A0A250JYI8</accession>
<evidence type="ECO:0000259" key="1">
    <source>
        <dbReference type="Pfam" id="PF13614"/>
    </source>
</evidence>